<comment type="subcellular location">
    <subcellularLocation>
        <location evidence="2">Cell membrane</location>
        <topology evidence="2">Multi-pass membrane protein</topology>
    </subcellularLocation>
</comment>
<dbReference type="GO" id="GO:0005524">
    <property type="term" value="F:ATP binding"/>
    <property type="evidence" value="ECO:0007669"/>
    <property type="project" value="UniProtKB-KW"/>
</dbReference>
<evidence type="ECO:0000256" key="13">
    <source>
        <dbReference type="ARBA" id="ARBA00023136"/>
    </source>
</evidence>
<evidence type="ECO:0000256" key="8">
    <source>
        <dbReference type="ARBA" id="ARBA00022741"/>
    </source>
</evidence>
<accession>A0A7W5AWM5</accession>
<dbReference type="EC" id="2.7.13.3" evidence="3"/>
<evidence type="ECO:0000256" key="7">
    <source>
        <dbReference type="ARBA" id="ARBA00022692"/>
    </source>
</evidence>
<keyword evidence="10" id="KW-0067">ATP-binding</keyword>
<evidence type="ECO:0000313" key="17">
    <source>
        <dbReference type="EMBL" id="MBB3109606.1"/>
    </source>
</evidence>
<dbReference type="EMBL" id="JACHXK010000003">
    <property type="protein sequence ID" value="MBB3109606.1"/>
    <property type="molecule type" value="Genomic_DNA"/>
</dbReference>
<dbReference type="Pfam" id="PF00672">
    <property type="entry name" value="HAMP"/>
    <property type="match status" value="1"/>
</dbReference>
<gene>
    <name evidence="17" type="ORF">FHS18_001669</name>
</gene>
<comment type="catalytic activity">
    <reaction evidence="1">
        <text>ATP + protein L-histidine = ADP + protein N-phospho-L-histidine.</text>
        <dbReference type="EC" id="2.7.13.3"/>
    </reaction>
</comment>
<evidence type="ECO:0000256" key="12">
    <source>
        <dbReference type="ARBA" id="ARBA00023012"/>
    </source>
</evidence>
<evidence type="ECO:0000259" key="16">
    <source>
        <dbReference type="PROSITE" id="PS50885"/>
    </source>
</evidence>
<dbReference type="Pfam" id="PF02518">
    <property type="entry name" value="HATPase_c"/>
    <property type="match status" value="1"/>
</dbReference>
<comment type="caution">
    <text evidence="17">The sequence shown here is derived from an EMBL/GenBank/DDBJ whole genome shotgun (WGS) entry which is preliminary data.</text>
</comment>
<evidence type="ECO:0000256" key="11">
    <source>
        <dbReference type="ARBA" id="ARBA00022989"/>
    </source>
</evidence>
<dbReference type="InterPro" id="IPR003660">
    <property type="entry name" value="HAMP_dom"/>
</dbReference>
<dbReference type="Proteomes" id="UP000570361">
    <property type="component" value="Unassembled WGS sequence"/>
</dbReference>
<proteinExistence type="predicted"/>
<keyword evidence="5" id="KW-0597">Phosphoprotein</keyword>
<keyword evidence="7 14" id="KW-0812">Transmembrane</keyword>
<feature type="transmembrane region" description="Helical" evidence="14">
    <location>
        <begin position="12"/>
        <end position="40"/>
    </location>
</feature>
<keyword evidence="11 14" id="KW-1133">Transmembrane helix</keyword>
<evidence type="ECO:0000256" key="2">
    <source>
        <dbReference type="ARBA" id="ARBA00004651"/>
    </source>
</evidence>
<dbReference type="CDD" id="cd06225">
    <property type="entry name" value="HAMP"/>
    <property type="match status" value="1"/>
</dbReference>
<dbReference type="SUPFAM" id="SSF158472">
    <property type="entry name" value="HAMP domain-like"/>
    <property type="match status" value="1"/>
</dbReference>
<dbReference type="SMART" id="SM00304">
    <property type="entry name" value="HAMP"/>
    <property type="match status" value="1"/>
</dbReference>
<feature type="domain" description="Histidine kinase" evidence="15">
    <location>
        <begin position="493"/>
        <end position="599"/>
    </location>
</feature>
<dbReference type="PANTHER" id="PTHR34220:SF11">
    <property type="entry name" value="SENSOR PROTEIN KINASE HPTS"/>
    <property type="match status" value="1"/>
</dbReference>
<dbReference type="SMART" id="SM00387">
    <property type="entry name" value="HATPase_c"/>
    <property type="match status" value="1"/>
</dbReference>
<evidence type="ECO:0000256" key="4">
    <source>
        <dbReference type="ARBA" id="ARBA00022475"/>
    </source>
</evidence>
<evidence type="ECO:0000256" key="10">
    <source>
        <dbReference type="ARBA" id="ARBA00022840"/>
    </source>
</evidence>
<dbReference type="PANTHER" id="PTHR34220">
    <property type="entry name" value="SENSOR HISTIDINE KINASE YPDA"/>
    <property type="match status" value="1"/>
</dbReference>
<evidence type="ECO:0000313" key="18">
    <source>
        <dbReference type="Proteomes" id="UP000570361"/>
    </source>
</evidence>
<evidence type="ECO:0000259" key="15">
    <source>
        <dbReference type="PROSITE" id="PS50109"/>
    </source>
</evidence>
<dbReference type="Gene3D" id="6.10.340.10">
    <property type="match status" value="1"/>
</dbReference>
<keyword evidence="9 17" id="KW-0418">Kinase</keyword>
<dbReference type="RefSeq" id="WP_183598887.1">
    <property type="nucleotide sequence ID" value="NZ_JACHXK010000003.1"/>
</dbReference>
<keyword evidence="18" id="KW-1185">Reference proteome</keyword>
<evidence type="ECO:0000256" key="5">
    <source>
        <dbReference type="ARBA" id="ARBA00022553"/>
    </source>
</evidence>
<dbReference type="InterPro" id="IPR036890">
    <property type="entry name" value="HATPase_C_sf"/>
</dbReference>
<evidence type="ECO:0000256" key="3">
    <source>
        <dbReference type="ARBA" id="ARBA00012438"/>
    </source>
</evidence>
<sequence>MRRAYRNYIKNNWFIKLILVYASIAVLTIVTLSYFAYFFLSRSVIQSHMEIQLNAMSSIDNYFEDKYDAVQRMMQDVYRDQELSDNVSFLLKNSYEDYIAYRLDKYLASTNGSKKGLEYFLNLIEDDPDIKDIILYSTDGQFLYMIDQHKQIRMVDTNAAYSYVPDAMLLQNEPVTKANDWVLKSIGQSDSPMFAVHNVINDMMTYQLVGQMLVLFNSEGAYNSLADYADSMPGYILVLTPEGDVLFDSSGRHYGKRYPYDDSQGDASYGEIAAADSYLNTLTSDKLGYRIVGITPRSEMAAKTAYLIRLILLISTICLLIAIIAPTLFVVNFAKRVKRIIRLMRRVETGDMTVRIKEEKEDELGQISRGFNDMMDELSRYIDREYKSEIKQKQAELAALQARVHPHFLYNTLEVIRMRALSLGAHDVSDMIYSLAGLFRSFVQQQSVVTFKEEIDNCRKYLELFRIRYKDRFTYEIDIDPGLAHLHVAKMSLQPIVENVIVHGLQSERDDNKVEIRASLVDDSIRVIVKDNGQGIPRDRLEAIRNRLHLADSSDEAPSFGLRSVVERLHLMYGKQYGLEIDSDPGNGTTVTVWSPAVNGRE</sequence>
<keyword evidence="8" id="KW-0547">Nucleotide-binding</keyword>
<dbReference type="InterPro" id="IPR003594">
    <property type="entry name" value="HATPase_dom"/>
</dbReference>
<dbReference type="Gene3D" id="3.30.565.10">
    <property type="entry name" value="Histidine kinase-like ATPase, C-terminal domain"/>
    <property type="match status" value="1"/>
</dbReference>
<feature type="transmembrane region" description="Helical" evidence="14">
    <location>
        <begin position="306"/>
        <end position="334"/>
    </location>
</feature>
<evidence type="ECO:0000256" key="14">
    <source>
        <dbReference type="SAM" id="Phobius"/>
    </source>
</evidence>
<dbReference type="AlphaFoldDB" id="A0A7W5AWM5"/>
<dbReference type="GO" id="GO:0005886">
    <property type="term" value="C:plasma membrane"/>
    <property type="evidence" value="ECO:0007669"/>
    <property type="project" value="UniProtKB-SubCell"/>
</dbReference>
<dbReference type="InterPro" id="IPR050640">
    <property type="entry name" value="Bact_2-comp_sensor_kinase"/>
</dbReference>
<name>A0A7W5AWM5_9BACL</name>
<evidence type="ECO:0000256" key="9">
    <source>
        <dbReference type="ARBA" id="ARBA00022777"/>
    </source>
</evidence>
<evidence type="ECO:0000256" key="1">
    <source>
        <dbReference type="ARBA" id="ARBA00000085"/>
    </source>
</evidence>
<keyword evidence="6 17" id="KW-0808">Transferase</keyword>
<keyword evidence="12" id="KW-0902">Two-component regulatory system</keyword>
<protein>
    <recommendedName>
        <fullName evidence="3">histidine kinase</fullName>
        <ecNumber evidence="3">2.7.13.3</ecNumber>
    </recommendedName>
</protein>
<keyword evidence="4" id="KW-1003">Cell membrane</keyword>
<dbReference type="GO" id="GO:0000155">
    <property type="term" value="F:phosphorelay sensor kinase activity"/>
    <property type="evidence" value="ECO:0007669"/>
    <property type="project" value="InterPro"/>
</dbReference>
<dbReference type="InterPro" id="IPR010559">
    <property type="entry name" value="Sig_transdc_His_kin_internal"/>
</dbReference>
<dbReference type="InterPro" id="IPR005467">
    <property type="entry name" value="His_kinase_dom"/>
</dbReference>
<feature type="domain" description="HAMP" evidence="16">
    <location>
        <begin position="331"/>
        <end position="383"/>
    </location>
</feature>
<dbReference type="SUPFAM" id="SSF55874">
    <property type="entry name" value="ATPase domain of HSP90 chaperone/DNA topoisomerase II/histidine kinase"/>
    <property type="match status" value="1"/>
</dbReference>
<reference evidence="17 18" key="1">
    <citation type="submission" date="2020-08" db="EMBL/GenBank/DDBJ databases">
        <title>Genomic Encyclopedia of Type Strains, Phase III (KMG-III): the genomes of soil and plant-associated and newly described type strains.</title>
        <authorList>
            <person name="Whitman W."/>
        </authorList>
    </citation>
    <scope>NUCLEOTIDE SEQUENCE [LARGE SCALE GENOMIC DNA]</scope>
    <source>
        <strain evidence="17 18">CECT 5862</strain>
    </source>
</reference>
<organism evidence="17 18">
    <name type="scientific">Paenibacillus phyllosphaerae</name>
    <dbReference type="NCBI Taxonomy" id="274593"/>
    <lineage>
        <taxon>Bacteria</taxon>
        <taxon>Bacillati</taxon>
        <taxon>Bacillota</taxon>
        <taxon>Bacilli</taxon>
        <taxon>Bacillales</taxon>
        <taxon>Paenibacillaceae</taxon>
        <taxon>Paenibacillus</taxon>
    </lineage>
</organism>
<dbReference type="Pfam" id="PF06580">
    <property type="entry name" value="His_kinase"/>
    <property type="match status" value="1"/>
</dbReference>
<evidence type="ECO:0000256" key="6">
    <source>
        <dbReference type="ARBA" id="ARBA00022679"/>
    </source>
</evidence>
<keyword evidence="13 14" id="KW-0472">Membrane</keyword>
<dbReference type="PROSITE" id="PS50109">
    <property type="entry name" value="HIS_KIN"/>
    <property type="match status" value="1"/>
</dbReference>
<dbReference type="PROSITE" id="PS50885">
    <property type="entry name" value="HAMP"/>
    <property type="match status" value="1"/>
</dbReference>